<accession>A0AA50AD76</accession>
<reference evidence="1" key="1">
    <citation type="submission" date="2023-04" db="EMBL/GenBank/DDBJ databases">
        <title>The human skin virome in hidradenitis suppurativa patients.</title>
        <authorList>
            <person name="Jansen D."/>
        </authorList>
    </citation>
    <scope>NUCLEOTIDE SEQUENCE</scope>
    <source>
        <strain evidence="1">VC3_JansenPhageH</strain>
    </source>
</reference>
<dbReference type="Pfam" id="PF06199">
    <property type="entry name" value="Phage_tail_2"/>
    <property type="match status" value="1"/>
</dbReference>
<evidence type="ECO:0000313" key="1">
    <source>
        <dbReference type="EMBL" id="WLJ25912.1"/>
    </source>
</evidence>
<protein>
    <submittedName>
        <fullName evidence="1">Major tail protein</fullName>
    </submittedName>
</protein>
<dbReference type="PRINTS" id="PR01998">
    <property type="entry name" value="MTP2STAPHYLO"/>
</dbReference>
<proteinExistence type="predicted"/>
<dbReference type="InterPro" id="IPR022345">
    <property type="entry name" value="Phage_69_Orf23_MTP"/>
</dbReference>
<dbReference type="PRINTS" id="PR01997">
    <property type="entry name" value="MTP2FAMILY"/>
</dbReference>
<name>A0AA50AD76_9VIRU</name>
<dbReference type="EMBL" id="OQ890319">
    <property type="protein sequence ID" value="WLJ25912.1"/>
    <property type="molecule type" value="Genomic_DNA"/>
</dbReference>
<sequence>MQERKPVYGKNLVYLFRPHSKASAMDGTVMAFVTENKRSKKVDTESTATKDGSIVSPSTMEQEITTKSYMAENDEGMKVIEDAMDENELMDIWEANLQEKAKSGENKFAGRYFQGYLTQFEVTSSAEGYAEIATSFAINGKGVKGDVTVTKEQQALADYMFADTPKTGA</sequence>
<organism evidence="1">
    <name type="scientific">Firmicutes phage HS11</name>
    <dbReference type="NCBI Taxonomy" id="3056393"/>
    <lineage>
        <taxon>Viruses</taxon>
    </lineage>
</organism>
<dbReference type="InterPro" id="IPR011855">
    <property type="entry name" value="Phgtail_TP901_1"/>
</dbReference>
<dbReference type="NCBIfam" id="TIGR02126">
    <property type="entry name" value="phgtail_TP901_1"/>
    <property type="match status" value="1"/>
</dbReference>